<dbReference type="Proteomes" id="UP000010473">
    <property type="component" value="Chromosome"/>
</dbReference>
<proteinExistence type="predicted"/>
<dbReference type="Pfam" id="PF00188">
    <property type="entry name" value="CAP"/>
    <property type="match status" value="1"/>
</dbReference>
<dbReference type="PANTHER" id="PTHR31157:SF1">
    <property type="entry name" value="SCP DOMAIN-CONTAINING PROTEIN"/>
    <property type="match status" value="1"/>
</dbReference>
<evidence type="ECO:0000256" key="1">
    <source>
        <dbReference type="SAM" id="MobiDB-lite"/>
    </source>
</evidence>
<reference evidence="4" key="1">
    <citation type="journal article" date="2013" name="Proc. Natl. Acad. Sci. U.S.A.">
        <title>Improving the coverage of the cyanobacterial phylum using diversity-driven genome sequencing.</title>
        <authorList>
            <person name="Shih P.M."/>
            <person name="Wu D."/>
            <person name="Latifi A."/>
            <person name="Axen S.D."/>
            <person name="Fewer D.P."/>
            <person name="Talla E."/>
            <person name="Calteau A."/>
            <person name="Cai F."/>
            <person name="Tandeau de Marsac N."/>
            <person name="Rippka R."/>
            <person name="Herdman M."/>
            <person name="Sivonen K."/>
            <person name="Coursin T."/>
            <person name="Laurent T."/>
            <person name="Goodwin L."/>
            <person name="Nolan M."/>
            <person name="Davenport K.W."/>
            <person name="Han C.S."/>
            <person name="Rubin E.M."/>
            <person name="Eisen J.A."/>
            <person name="Woyke T."/>
            <person name="Gugger M."/>
            <person name="Kerfeld C.A."/>
        </authorList>
    </citation>
    <scope>NUCLEOTIDE SEQUENCE [LARGE SCALE GENOMIC DNA]</scope>
    <source>
        <strain evidence="4">ATCC 29371 / PCC 7437</strain>
    </source>
</reference>
<dbReference type="SUPFAM" id="SSF55797">
    <property type="entry name" value="PR-1-like"/>
    <property type="match status" value="1"/>
</dbReference>
<feature type="compositionally biased region" description="Polar residues" evidence="1">
    <location>
        <begin position="189"/>
        <end position="214"/>
    </location>
</feature>
<dbReference type="PATRIC" id="fig|111780.3.peg.587"/>
<evidence type="ECO:0000259" key="2">
    <source>
        <dbReference type="SMART" id="SM00198"/>
    </source>
</evidence>
<name>K9XR69_STAC7</name>
<dbReference type="SMART" id="SM00198">
    <property type="entry name" value="SCP"/>
    <property type="match status" value="1"/>
</dbReference>
<gene>
    <name evidence="3" type="ordered locus">Sta7437_0561</name>
</gene>
<dbReference type="eggNOG" id="COG2340">
    <property type="taxonomic scope" value="Bacteria"/>
</dbReference>
<dbReference type="EMBL" id="CP003653">
    <property type="protein sequence ID" value="AFZ34162.1"/>
    <property type="molecule type" value="Genomic_DNA"/>
</dbReference>
<dbReference type="OrthoDB" id="9783944at2"/>
<dbReference type="PANTHER" id="PTHR31157">
    <property type="entry name" value="SCP DOMAIN-CONTAINING PROTEIN"/>
    <property type="match status" value="1"/>
</dbReference>
<accession>K9XR69</accession>
<dbReference type="CDD" id="cd05379">
    <property type="entry name" value="CAP_bacterial"/>
    <property type="match status" value="1"/>
</dbReference>
<keyword evidence="4" id="KW-1185">Reference proteome</keyword>
<feature type="domain" description="SCP" evidence="2">
    <location>
        <begin position="4"/>
        <end position="128"/>
    </location>
</feature>
<dbReference type="Gene3D" id="3.40.33.10">
    <property type="entry name" value="CAP"/>
    <property type="match status" value="1"/>
</dbReference>
<dbReference type="STRING" id="111780.Sta7437_0561"/>
<dbReference type="KEGG" id="scs:Sta7437_0561"/>
<protein>
    <submittedName>
        <fullName evidence="3">SCP-like extracellular</fullName>
    </submittedName>
</protein>
<evidence type="ECO:0000313" key="4">
    <source>
        <dbReference type="Proteomes" id="UP000010473"/>
    </source>
</evidence>
<evidence type="ECO:0000313" key="3">
    <source>
        <dbReference type="EMBL" id="AFZ34162.1"/>
    </source>
</evidence>
<dbReference type="InterPro" id="IPR014044">
    <property type="entry name" value="CAP_dom"/>
</dbReference>
<sequence length="287" mass="31821">MSSELINQVLELTNAERTKAGLKPLKLNSKLVNAAQNHSKNMAEDDFFSHTGEDGSSVSDRVQDAGYQYSRVGENIAAGQKTAEQVVQGWMNSPGHRANILNSNFTEIGIGYEYLENDTGSVNYNYYWTQVFGNSLSNNSNENSNQENVLEEENNNSTPIKNDDLVEDNNQSPPVENTDNNSSNEETNQPVVPSNNTNDDLTGETNNPVLTGGNDSVNFPVNEVEPTKNQLNGNTWHNFQDIFNSSWLGNSINNENNYEAIGIEVISDFSVEDDKQIVIKEQANLVF</sequence>
<dbReference type="AlphaFoldDB" id="K9XR69"/>
<organism evidence="3 4">
    <name type="scientific">Stanieria cyanosphaera (strain ATCC 29371 / PCC 7437)</name>
    <dbReference type="NCBI Taxonomy" id="111780"/>
    <lineage>
        <taxon>Bacteria</taxon>
        <taxon>Bacillati</taxon>
        <taxon>Cyanobacteriota</taxon>
        <taxon>Cyanophyceae</taxon>
        <taxon>Pleurocapsales</taxon>
        <taxon>Dermocarpellaceae</taxon>
        <taxon>Stanieria</taxon>
    </lineage>
</organism>
<feature type="compositionally biased region" description="Low complexity" evidence="1">
    <location>
        <begin position="138"/>
        <end position="148"/>
    </location>
</feature>
<dbReference type="InterPro" id="IPR035940">
    <property type="entry name" value="CAP_sf"/>
</dbReference>
<feature type="compositionally biased region" description="Low complexity" evidence="1">
    <location>
        <begin position="176"/>
        <end position="188"/>
    </location>
</feature>
<dbReference type="HOGENOM" id="CLU_969463_0_0_3"/>
<dbReference type="RefSeq" id="WP_015191835.1">
    <property type="nucleotide sequence ID" value="NC_019748.1"/>
</dbReference>
<feature type="region of interest" description="Disordered" evidence="1">
    <location>
        <begin position="138"/>
        <end position="214"/>
    </location>
</feature>